<reference evidence="2 3" key="1">
    <citation type="submission" date="2019-01" db="EMBL/GenBank/DDBJ databases">
        <title>Draft Genome and Complete Hox-Cluster Characterization of the Sterlet Sturgeon (Acipenser ruthenus).</title>
        <authorList>
            <person name="Wei Q."/>
        </authorList>
    </citation>
    <scope>NUCLEOTIDE SEQUENCE [LARGE SCALE GENOMIC DNA]</scope>
    <source>
        <strain evidence="2">WHYD16114868_AA</strain>
        <tissue evidence="2">Blood</tissue>
    </source>
</reference>
<gene>
    <name evidence="2" type="ORF">EOD39_2565</name>
</gene>
<keyword evidence="1" id="KW-1133">Transmembrane helix</keyword>
<keyword evidence="1" id="KW-0472">Membrane</keyword>
<evidence type="ECO:0000256" key="1">
    <source>
        <dbReference type="SAM" id="Phobius"/>
    </source>
</evidence>
<organism evidence="2 3">
    <name type="scientific">Acipenser ruthenus</name>
    <name type="common">Sterlet sturgeon</name>
    <dbReference type="NCBI Taxonomy" id="7906"/>
    <lineage>
        <taxon>Eukaryota</taxon>
        <taxon>Metazoa</taxon>
        <taxon>Chordata</taxon>
        <taxon>Craniata</taxon>
        <taxon>Vertebrata</taxon>
        <taxon>Euteleostomi</taxon>
        <taxon>Actinopterygii</taxon>
        <taxon>Chondrostei</taxon>
        <taxon>Acipenseriformes</taxon>
        <taxon>Acipenseridae</taxon>
        <taxon>Acipenser</taxon>
    </lineage>
</organism>
<dbReference type="EMBL" id="SCEB01215616">
    <property type="protein sequence ID" value="RXM28586.1"/>
    <property type="molecule type" value="Genomic_DNA"/>
</dbReference>
<keyword evidence="1" id="KW-0812">Transmembrane</keyword>
<dbReference type="AlphaFoldDB" id="A0A444U065"/>
<comment type="caution">
    <text evidence="2">The sequence shown here is derived from an EMBL/GenBank/DDBJ whole genome shotgun (WGS) entry which is preliminary data.</text>
</comment>
<evidence type="ECO:0000313" key="3">
    <source>
        <dbReference type="Proteomes" id="UP000289886"/>
    </source>
</evidence>
<feature type="transmembrane region" description="Helical" evidence="1">
    <location>
        <begin position="45"/>
        <end position="67"/>
    </location>
</feature>
<sequence length="111" mass="12837">MNRTTILSLITECRKVLLEDIETELRNGKEEGNNTVSKDKPYDNAYFYILFVMFFYSFLALAVFYGGHVRPKNEKSKKDPYEECMQVESSGEKLDPACGAVRFDFEEESIP</sequence>
<accession>A0A444U065</accession>
<dbReference type="Proteomes" id="UP000289886">
    <property type="component" value="Unassembled WGS sequence"/>
</dbReference>
<proteinExistence type="predicted"/>
<evidence type="ECO:0000313" key="2">
    <source>
        <dbReference type="EMBL" id="RXM28586.1"/>
    </source>
</evidence>
<name>A0A444U065_ACIRT</name>
<keyword evidence="3" id="KW-1185">Reference proteome</keyword>
<protein>
    <submittedName>
        <fullName evidence="2">Uncharacterized protein</fullName>
    </submittedName>
</protein>